<feature type="chain" id="PRO_5006600972" evidence="1">
    <location>
        <begin position="27"/>
        <end position="497"/>
    </location>
</feature>
<dbReference type="SUPFAM" id="SSF53474">
    <property type="entry name" value="alpha/beta-Hydrolases"/>
    <property type="match status" value="1"/>
</dbReference>
<dbReference type="Gene3D" id="3.10.450.50">
    <property type="match status" value="1"/>
</dbReference>
<dbReference type="RefSeq" id="WP_083496570.1">
    <property type="nucleotide sequence ID" value="NZ_CP013187.1"/>
</dbReference>
<dbReference type="SUPFAM" id="SSF54427">
    <property type="entry name" value="NTF2-like"/>
    <property type="match status" value="1"/>
</dbReference>
<accession>A0A0S2K2C0</accession>
<dbReference type="Pfam" id="PF02129">
    <property type="entry name" value="Peptidase_S15"/>
    <property type="match status" value="1"/>
</dbReference>
<dbReference type="PANTHER" id="PTHR47751:SF1">
    <property type="entry name" value="SUPERFAMILY HYDROLASE, PUTATIVE (AFU_ORTHOLOGUE AFUA_2G16580)-RELATED"/>
    <property type="match status" value="1"/>
</dbReference>
<dbReference type="InterPro" id="IPR029058">
    <property type="entry name" value="AB_hydrolase_fold"/>
</dbReference>
<keyword evidence="1" id="KW-0732">Signal</keyword>
<dbReference type="STRING" id="161398.PP2015_2150"/>
<evidence type="ECO:0000313" key="4">
    <source>
        <dbReference type="EMBL" id="ALO42647.1"/>
    </source>
</evidence>
<dbReference type="Proteomes" id="UP000061457">
    <property type="component" value="Chromosome I"/>
</dbReference>
<proteinExistence type="predicted"/>
<feature type="domain" description="Xaa-Pro dipeptidyl-peptidase-like" evidence="2">
    <location>
        <begin position="205"/>
        <end position="455"/>
    </location>
</feature>
<dbReference type="InterPro" id="IPR032710">
    <property type="entry name" value="NTF2-like_dom_sf"/>
</dbReference>
<dbReference type="GO" id="GO:0016787">
    <property type="term" value="F:hydrolase activity"/>
    <property type="evidence" value="ECO:0007669"/>
    <property type="project" value="UniProtKB-KW"/>
</dbReference>
<dbReference type="InterPro" id="IPR051411">
    <property type="entry name" value="Polyketide_trans_af380"/>
</dbReference>
<protein>
    <submittedName>
        <fullName evidence="4">Alpha/beta superfamily hydrolase</fullName>
    </submittedName>
</protein>
<dbReference type="InterPro" id="IPR000383">
    <property type="entry name" value="Xaa-Pro-like_dom"/>
</dbReference>
<dbReference type="Pfam" id="PF13577">
    <property type="entry name" value="SnoaL_4"/>
    <property type="match status" value="1"/>
</dbReference>
<dbReference type="InterPro" id="IPR037401">
    <property type="entry name" value="SnoaL-like"/>
</dbReference>
<dbReference type="EMBL" id="CP013187">
    <property type="protein sequence ID" value="ALO42647.1"/>
    <property type="molecule type" value="Genomic_DNA"/>
</dbReference>
<sequence length="497" mass="55834">MTTPINKLSAISVCLLSLFSFHETQANTLSQSQIHRLEQLETQQQVKQVVVEMVNAIDSKQWSIAQSHFADKVFVDYSSMTGQAGSEVAATDLVGGWQSLLAQVETHHLLSNFDIQIDGNNAQMYSHVYASHTAQNIPYWDIYGRYFHKLQKVDEQWLITDMTLLTHGQKGNLNFLQEVSQMQQVGNSGNDAKSLVQKVSFLSEGEKVVGDLYLPKDFDANKSYPAIIVSGSWTTVKEQMAGLYAEKLSQQGFVALAFDFRNFGESEGETRFYENPKQKVIDIKHAVSFVQTLSMVDKDKVGAVGICAGAMYTLMAASEDTRIKSVVTAASWLHDAEAVKMFYGGEAGVKAKVTQAQQAKKKYQLTGEIEYIPSISTTDESAAMYGPYDYYLNPERGAVPQWSDDKFAVMTWEDWLTLDPMPSAKGLTTPTLMVHSDGAVLPHYTKQYFENIAASDKKLHWIDTELESPYHQFSFYDQVEEVNESINEATKWFNQHL</sequence>
<keyword evidence="4" id="KW-0378">Hydrolase</keyword>
<evidence type="ECO:0000259" key="2">
    <source>
        <dbReference type="Pfam" id="PF02129"/>
    </source>
</evidence>
<dbReference type="AlphaFoldDB" id="A0A0S2K2C0"/>
<dbReference type="Gene3D" id="1.10.10.800">
    <property type="match status" value="1"/>
</dbReference>
<gene>
    <name evidence="4" type="ORF">PP2015_2150</name>
</gene>
<name>A0A0S2K2C0_9GAMM</name>
<dbReference type="PANTHER" id="PTHR47751">
    <property type="entry name" value="SUPERFAMILY HYDROLASE, PUTATIVE (AFU_ORTHOLOGUE AFUA_2G16580)-RELATED"/>
    <property type="match status" value="1"/>
</dbReference>
<reference evidence="4 5" key="1">
    <citation type="submission" date="2015-11" db="EMBL/GenBank/DDBJ databases">
        <authorList>
            <person name="Zhang Y."/>
            <person name="Guo Z."/>
        </authorList>
    </citation>
    <scope>NUCLEOTIDE SEQUENCE [LARGE SCALE GENOMIC DNA]</scope>
    <source>
        <strain evidence="4 5">KCTC 12086</strain>
    </source>
</reference>
<evidence type="ECO:0000256" key="1">
    <source>
        <dbReference type="SAM" id="SignalP"/>
    </source>
</evidence>
<dbReference type="KEGG" id="pphe:PP2015_2150"/>
<organism evidence="4 5">
    <name type="scientific">Pseudoalteromonas phenolica</name>
    <dbReference type="NCBI Taxonomy" id="161398"/>
    <lineage>
        <taxon>Bacteria</taxon>
        <taxon>Pseudomonadati</taxon>
        <taxon>Pseudomonadota</taxon>
        <taxon>Gammaproteobacteria</taxon>
        <taxon>Alteromonadales</taxon>
        <taxon>Pseudoalteromonadaceae</taxon>
        <taxon>Pseudoalteromonas</taxon>
    </lineage>
</organism>
<evidence type="ECO:0000259" key="3">
    <source>
        <dbReference type="Pfam" id="PF13577"/>
    </source>
</evidence>
<evidence type="ECO:0000313" key="5">
    <source>
        <dbReference type="Proteomes" id="UP000061457"/>
    </source>
</evidence>
<dbReference type="Gene3D" id="3.40.50.1820">
    <property type="entry name" value="alpha/beta hydrolase"/>
    <property type="match status" value="1"/>
</dbReference>
<keyword evidence="5" id="KW-1185">Reference proteome</keyword>
<feature type="domain" description="SnoaL-like" evidence="3">
    <location>
        <begin position="39"/>
        <end position="162"/>
    </location>
</feature>
<feature type="signal peptide" evidence="1">
    <location>
        <begin position="1"/>
        <end position="26"/>
    </location>
</feature>
<dbReference type="PATRIC" id="fig|161398.10.peg.2187"/>